<dbReference type="EMBL" id="CP165627">
    <property type="protein sequence ID" value="XDV01555.1"/>
    <property type="molecule type" value="Genomic_DNA"/>
</dbReference>
<dbReference type="RefSeq" id="WP_369765220.1">
    <property type="nucleotide sequence ID" value="NZ_CP165627.1"/>
</dbReference>
<name>A0AB39WKF4_9FLAO</name>
<reference evidence="1" key="1">
    <citation type="submission" date="2024-07" db="EMBL/GenBank/DDBJ databases">
        <authorList>
            <person name="Biller S.J."/>
        </authorList>
    </citation>
    <scope>NUCLEOTIDE SEQUENCE</scope>
    <source>
        <strain evidence="1">WC2429</strain>
    </source>
</reference>
<proteinExistence type="predicted"/>
<dbReference type="InterPro" id="IPR049249">
    <property type="entry name" value="DUF6882"/>
</dbReference>
<protein>
    <submittedName>
        <fullName evidence="1">DUF6882 domain-containing protein</fullName>
    </submittedName>
</protein>
<dbReference type="AlphaFoldDB" id="A0AB39WKF4"/>
<organism evidence="1">
    <name type="scientific">Flavobacterium sp. WC2429</name>
    <dbReference type="NCBI Taxonomy" id="3234140"/>
    <lineage>
        <taxon>Bacteria</taxon>
        <taxon>Pseudomonadati</taxon>
        <taxon>Bacteroidota</taxon>
        <taxon>Flavobacteriia</taxon>
        <taxon>Flavobacteriales</taxon>
        <taxon>Flavobacteriaceae</taxon>
        <taxon>Flavobacterium</taxon>
    </lineage>
</organism>
<sequence length="246" mass="29226">MTYKDYLTSCFAELEKLQDKLNKSYDINSFTKWDYDQASGIITLSKSDKVLNFRYYQVGTYSTELKTWKWSWDNEKTTENVVVDAEKIQGFGIKNKYENLINGEFTSYEEIGWELSSICINLIGGIGVYRPFYDHLKIHIVLTELIDNELAEREKNKYVDCENHNRRRRAFICQHLKDGSKNGFEESFETVEDMEFEFEDDDFIAWCNDCEKIRAEEDSLEGKCWEQGKFKIVCEKCYFQIKERNL</sequence>
<evidence type="ECO:0000313" key="1">
    <source>
        <dbReference type="EMBL" id="XDV01555.1"/>
    </source>
</evidence>
<dbReference type="Pfam" id="PF21813">
    <property type="entry name" value="DUF6882"/>
    <property type="match status" value="1"/>
</dbReference>
<accession>A0AB39WKF4</accession>
<gene>
    <name evidence="1" type="ORF">AB3G32_14645</name>
</gene>